<dbReference type="Gene3D" id="1.20.1250.20">
    <property type="entry name" value="MFS general substrate transporter like domains"/>
    <property type="match status" value="2"/>
</dbReference>
<evidence type="ECO:0000256" key="3">
    <source>
        <dbReference type="SAM" id="Phobius"/>
    </source>
</evidence>
<dbReference type="InterPro" id="IPR011701">
    <property type="entry name" value="MFS"/>
</dbReference>
<feature type="transmembrane region" description="Helical" evidence="3">
    <location>
        <begin position="37"/>
        <end position="60"/>
    </location>
</feature>
<sequence length="733" mass="79268">MGRDRGEQSPEELKKKAQERAEAEATKDADALPDGGWGWMVVLGSLVCNIVVDGVCYSFGVFKEQYMLEFNASNEQTGWVGSLLAGCYLTIGPVVSVLAEKYGCRKVTIAGSVVSAVGFILSTQATSIEMLIVTYGVIGGVGFGMIYLPAIVTVGHWFDKKRAFATGLAVCGTGIGTFIFAPLSQKLIGEFGWRGAHLILAGIVLNCAVCGAIFRPLDKVKPRKECYQSQVEIQRGAIMKALIEEKKRQRTISNGSLDNCIITRDNRLIKIDPALLECKRNNSFIARFKRSLGFSSQSLNKSKSSLAGGIPSIVIDAVNEAHKENNSAKMSPIYRPNGKQPPGSPPSRTIDPKSDSPKSSASEDSGVCADGQKLASDSISLDDLLLRLQQEEPKAVNHTDASSFHSVNNPVIFTGNSKHHALEGSIISVQVLPNFGKHEAGSFPNIRHRGSLRSLSDGSYTNHAVSQSSFVSRSLLSIPQNVSQCSIESVASQVRRENQPMYIKLLYVTRDMFEFNLLRNPLFFLLVVASVLTLLAFFIPFFYLTMKAAEIGRDENEGVFLLSIIGITNTIGRVISGWIADRPWTNVLHLNNGALMLAGGATILCAFVESYPLLCIYAAGFGFCIAVFVSLRSVLLVELLGLDLLTKSFGILILFQGIATMVGAPIAGRLLDTTGSVKGCFIMAGVLLMVSGLLGLPLKCLKKRQTKDIPPLLPEEMPITETLKIENVGSATV</sequence>
<evidence type="ECO:0000256" key="2">
    <source>
        <dbReference type="SAM" id="MobiDB-lite"/>
    </source>
</evidence>
<accession>A0ABD0LKN7</accession>
<dbReference type="AlphaFoldDB" id="A0ABD0LKN7"/>
<keyword evidence="3" id="KW-0812">Transmembrane</keyword>
<name>A0ABD0LKN7_9CAEN</name>
<feature type="transmembrane region" description="Helical" evidence="3">
    <location>
        <begin position="676"/>
        <end position="698"/>
    </location>
</feature>
<dbReference type="InterPro" id="IPR050327">
    <property type="entry name" value="Proton-linked_MCT"/>
</dbReference>
<evidence type="ECO:0000313" key="6">
    <source>
        <dbReference type="Proteomes" id="UP001519460"/>
    </source>
</evidence>
<comment type="caution">
    <text evidence="5">The sequence shown here is derived from an EMBL/GenBank/DDBJ whole genome shotgun (WGS) entry which is preliminary data.</text>
</comment>
<feature type="transmembrane region" description="Helical" evidence="3">
    <location>
        <begin position="107"/>
        <end position="126"/>
    </location>
</feature>
<keyword evidence="6" id="KW-1185">Reference proteome</keyword>
<evidence type="ECO:0000259" key="4">
    <source>
        <dbReference type="PROSITE" id="PS50850"/>
    </source>
</evidence>
<evidence type="ECO:0000313" key="5">
    <source>
        <dbReference type="EMBL" id="KAK7499882.1"/>
    </source>
</evidence>
<feature type="region of interest" description="Disordered" evidence="2">
    <location>
        <begin position="1"/>
        <end position="29"/>
    </location>
</feature>
<feature type="domain" description="Major facilitator superfamily (MFS) profile" evidence="4">
    <location>
        <begin position="522"/>
        <end position="733"/>
    </location>
</feature>
<feature type="transmembrane region" description="Helical" evidence="3">
    <location>
        <begin position="558"/>
        <end position="580"/>
    </location>
</feature>
<feature type="region of interest" description="Disordered" evidence="2">
    <location>
        <begin position="326"/>
        <end position="369"/>
    </location>
</feature>
<feature type="transmembrane region" description="Helical" evidence="3">
    <location>
        <begin position="592"/>
        <end position="610"/>
    </location>
</feature>
<dbReference type="PANTHER" id="PTHR11360">
    <property type="entry name" value="MONOCARBOXYLATE TRANSPORTER"/>
    <property type="match status" value="1"/>
</dbReference>
<dbReference type="SUPFAM" id="SSF103473">
    <property type="entry name" value="MFS general substrate transporter"/>
    <property type="match status" value="1"/>
</dbReference>
<dbReference type="CDD" id="cd17352">
    <property type="entry name" value="MFS_MCT_SLC16"/>
    <property type="match status" value="1"/>
</dbReference>
<feature type="transmembrane region" description="Helical" evidence="3">
    <location>
        <begin position="80"/>
        <end position="100"/>
    </location>
</feature>
<dbReference type="Pfam" id="PF07690">
    <property type="entry name" value="MFS_1"/>
    <property type="match status" value="1"/>
</dbReference>
<gene>
    <name evidence="5" type="ORF">BaRGS_00008973</name>
</gene>
<dbReference type="PROSITE" id="PS50850">
    <property type="entry name" value="MFS"/>
    <property type="match status" value="1"/>
</dbReference>
<feature type="transmembrane region" description="Helical" evidence="3">
    <location>
        <begin position="132"/>
        <end position="152"/>
    </location>
</feature>
<organism evidence="5 6">
    <name type="scientific">Batillaria attramentaria</name>
    <dbReference type="NCBI Taxonomy" id="370345"/>
    <lineage>
        <taxon>Eukaryota</taxon>
        <taxon>Metazoa</taxon>
        <taxon>Spiralia</taxon>
        <taxon>Lophotrochozoa</taxon>
        <taxon>Mollusca</taxon>
        <taxon>Gastropoda</taxon>
        <taxon>Caenogastropoda</taxon>
        <taxon>Sorbeoconcha</taxon>
        <taxon>Cerithioidea</taxon>
        <taxon>Batillariidae</taxon>
        <taxon>Batillaria</taxon>
    </lineage>
</organism>
<feature type="transmembrane region" description="Helical" evidence="3">
    <location>
        <begin position="195"/>
        <end position="214"/>
    </location>
</feature>
<protein>
    <recommendedName>
        <fullName evidence="4">Major facilitator superfamily (MFS) profile domain-containing protein</fullName>
    </recommendedName>
</protein>
<dbReference type="PANTHER" id="PTHR11360:SF284">
    <property type="entry name" value="EG:103B4.3 PROTEIN-RELATED"/>
    <property type="match status" value="1"/>
</dbReference>
<dbReference type="InterPro" id="IPR020846">
    <property type="entry name" value="MFS_dom"/>
</dbReference>
<feature type="transmembrane region" description="Helical" evidence="3">
    <location>
        <begin position="616"/>
        <end position="637"/>
    </location>
</feature>
<feature type="transmembrane region" description="Helical" evidence="3">
    <location>
        <begin position="522"/>
        <end position="546"/>
    </location>
</feature>
<feature type="transmembrane region" description="Helical" evidence="3">
    <location>
        <begin position="164"/>
        <end position="183"/>
    </location>
</feature>
<feature type="transmembrane region" description="Helical" evidence="3">
    <location>
        <begin position="649"/>
        <end position="670"/>
    </location>
</feature>
<keyword evidence="3" id="KW-1133">Transmembrane helix</keyword>
<dbReference type="InterPro" id="IPR036259">
    <property type="entry name" value="MFS_trans_sf"/>
</dbReference>
<dbReference type="GO" id="GO:0016020">
    <property type="term" value="C:membrane"/>
    <property type="evidence" value="ECO:0007669"/>
    <property type="project" value="UniProtKB-SubCell"/>
</dbReference>
<dbReference type="Proteomes" id="UP001519460">
    <property type="component" value="Unassembled WGS sequence"/>
</dbReference>
<keyword evidence="3" id="KW-0472">Membrane</keyword>
<evidence type="ECO:0000256" key="1">
    <source>
        <dbReference type="ARBA" id="ARBA00004141"/>
    </source>
</evidence>
<proteinExistence type="predicted"/>
<comment type="subcellular location">
    <subcellularLocation>
        <location evidence="1">Membrane</location>
        <topology evidence="1">Multi-pass membrane protein</topology>
    </subcellularLocation>
</comment>
<dbReference type="EMBL" id="JACVVK020000041">
    <property type="protein sequence ID" value="KAK7499882.1"/>
    <property type="molecule type" value="Genomic_DNA"/>
</dbReference>
<reference evidence="5 6" key="1">
    <citation type="journal article" date="2023" name="Sci. Data">
        <title>Genome assembly of the Korean intertidal mud-creeper Batillaria attramentaria.</title>
        <authorList>
            <person name="Patra A.K."/>
            <person name="Ho P.T."/>
            <person name="Jun S."/>
            <person name="Lee S.J."/>
            <person name="Kim Y."/>
            <person name="Won Y.J."/>
        </authorList>
    </citation>
    <scope>NUCLEOTIDE SEQUENCE [LARGE SCALE GENOMIC DNA]</scope>
    <source>
        <strain evidence="5">Wonlab-2016</strain>
    </source>
</reference>